<keyword evidence="2" id="KW-0732">Signal</keyword>
<accession>A0A6L9MFZ9</accession>
<evidence type="ECO:0000256" key="1">
    <source>
        <dbReference type="ARBA" id="ARBA00022801"/>
    </source>
</evidence>
<evidence type="ECO:0000256" key="2">
    <source>
        <dbReference type="SAM" id="SignalP"/>
    </source>
</evidence>
<feature type="domain" description="SMP-30/Gluconolactonase/LRE-like region" evidence="3">
    <location>
        <begin position="71"/>
        <end position="292"/>
    </location>
</feature>
<dbReference type="Pfam" id="PF08450">
    <property type="entry name" value="SGL"/>
    <property type="match status" value="1"/>
</dbReference>
<organism evidence="4 5">
    <name type="scientific">Aurantimonas aggregata</name>
    <dbReference type="NCBI Taxonomy" id="2047720"/>
    <lineage>
        <taxon>Bacteria</taxon>
        <taxon>Pseudomonadati</taxon>
        <taxon>Pseudomonadota</taxon>
        <taxon>Alphaproteobacteria</taxon>
        <taxon>Hyphomicrobiales</taxon>
        <taxon>Aurantimonadaceae</taxon>
        <taxon>Aurantimonas</taxon>
    </lineage>
</organism>
<gene>
    <name evidence="4" type="ORF">GTW51_07530</name>
</gene>
<dbReference type="InterPro" id="IPR011042">
    <property type="entry name" value="6-blade_b-propeller_TolB-like"/>
</dbReference>
<feature type="chain" id="PRO_5026869519" evidence="2">
    <location>
        <begin position="24"/>
        <end position="345"/>
    </location>
</feature>
<dbReference type="AlphaFoldDB" id="A0A6L9MFZ9"/>
<dbReference type="InterPro" id="IPR051262">
    <property type="entry name" value="SMP-30/CGR1_Lactonase"/>
</dbReference>
<dbReference type="PANTHER" id="PTHR47572">
    <property type="entry name" value="LIPOPROTEIN-RELATED"/>
    <property type="match status" value="1"/>
</dbReference>
<name>A0A6L9MFZ9_9HYPH</name>
<evidence type="ECO:0000259" key="3">
    <source>
        <dbReference type="Pfam" id="PF08450"/>
    </source>
</evidence>
<dbReference type="Proteomes" id="UP000476332">
    <property type="component" value="Unassembled WGS sequence"/>
</dbReference>
<dbReference type="InterPro" id="IPR013658">
    <property type="entry name" value="SGL"/>
</dbReference>
<dbReference type="EMBL" id="JAAAMJ010000003">
    <property type="protein sequence ID" value="NDV86548.1"/>
    <property type="molecule type" value="Genomic_DNA"/>
</dbReference>
<dbReference type="Gene3D" id="2.120.10.30">
    <property type="entry name" value="TolB, C-terminal domain"/>
    <property type="match status" value="1"/>
</dbReference>
<reference evidence="4 5" key="1">
    <citation type="submission" date="2020-01" db="EMBL/GenBank/DDBJ databases">
        <title>Genomes of bacteria type strains.</title>
        <authorList>
            <person name="Chen J."/>
            <person name="Zhu S."/>
            <person name="Chen J."/>
        </authorList>
    </citation>
    <scope>NUCLEOTIDE SEQUENCE [LARGE SCALE GENOMIC DNA]</scope>
    <source>
        <strain evidence="4 5">KCTC 52919</strain>
    </source>
</reference>
<keyword evidence="5" id="KW-1185">Reference proteome</keyword>
<dbReference type="SUPFAM" id="SSF63829">
    <property type="entry name" value="Calcium-dependent phosphotriesterase"/>
    <property type="match status" value="1"/>
</dbReference>
<sequence>MVGILIGKVALAALLLTSVGAAAQEGDAVLPSLDLPEALRSAVPLPVSEADLPTVEAVEYFKVSDEALQLECPVFTPGGDLLFCEVFGGRVYRLTSDKKLSVVLGENELRPAGLEVHKNGRIYMAELGDFAAQGSVVSMDDDGTDIQEIVPRSSGFLADDLVFDKRGGFYFTDFKGGSSRPDGGVYYVGPEGGDPVSILPNLRIANGIGLSADGKTLWITELAGGKLHRVSLSDATTVAPFGALITYTFTGAGPDSLRLDAEGNVYVAMYGQGRVLVFNPLGLPIGQYLLPGRDEGHNLRSTSMAIRPGTDEMLILTNDWDQGRGSTIFAVRSLAKAAPTFAVDE</sequence>
<evidence type="ECO:0000313" key="5">
    <source>
        <dbReference type="Proteomes" id="UP000476332"/>
    </source>
</evidence>
<keyword evidence="1" id="KW-0378">Hydrolase</keyword>
<dbReference type="PANTHER" id="PTHR47572:SF4">
    <property type="entry name" value="LACTONASE DRP35"/>
    <property type="match status" value="1"/>
</dbReference>
<proteinExistence type="predicted"/>
<protein>
    <submittedName>
        <fullName evidence="4">SMP-30/gluconolactonase/LRE family protein</fullName>
    </submittedName>
</protein>
<dbReference type="GO" id="GO:0016787">
    <property type="term" value="F:hydrolase activity"/>
    <property type="evidence" value="ECO:0007669"/>
    <property type="project" value="UniProtKB-KW"/>
</dbReference>
<evidence type="ECO:0000313" key="4">
    <source>
        <dbReference type="EMBL" id="NDV86548.1"/>
    </source>
</evidence>
<comment type="caution">
    <text evidence="4">The sequence shown here is derived from an EMBL/GenBank/DDBJ whole genome shotgun (WGS) entry which is preliminary data.</text>
</comment>
<feature type="signal peptide" evidence="2">
    <location>
        <begin position="1"/>
        <end position="23"/>
    </location>
</feature>